<reference evidence="4" key="2">
    <citation type="submission" date="2023-06" db="EMBL/GenBank/DDBJ databases">
        <title>Identification and characterization of horizontal gene transfer across gut microbiota members of farm animals based on homology search.</title>
        <authorList>
            <person name="Zeman M."/>
            <person name="Kubasova T."/>
            <person name="Jahodarova E."/>
            <person name="Nykrynova M."/>
            <person name="Rychlik I."/>
        </authorList>
    </citation>
    <scope>NUCLEOTIDE SEQUENCE [LARGE SCALE GENOMIC DNA]</scope>
    <source>
        <strain evidence="4">ET39</strain>
    </source>
</reference>
<evidence type="ECO:0000259" key="2">
    <source>
        <dbReference type="PROSITE" id="PS50994"/>
    </source>
</evidence>
<proteinExistence type="predicted"/>
<accession>A0ABT7UGJ4</accession>
<dbReference type="Proteomes" id="UP001529340">
    <property type="component" value="Unassembled WGS sequence"/>
</dbReference>
<dbReference type="RefSeq" id="WP_289608539.1">
    <property type="nucleotide sequence ID" value="NZ_JAUDCG010000078.1"/>
</dbReference>
<reference evidence="3 4" key="1">
    <citation type="submission" date="2023-06" db="EMBL/GenBank/DDBJ databases">
        <title>Identification and characterization of horizontal gene transfer across gut microbiota members of farm animals based on homology search.</title>
        <authorList>
            <person name="Schwarzerova J."/>
            <person name="Nykrynova M."/>
            <person name="Jureckova K."/>
            <person name="Cejkova D."/>
            <person name="Rychlik I."/>
        </authorList>
    </citation>
    <scope>NUCLEOTIDE SEQUENCE [LARGE SCALE GENOMIC DNA]</scope>
    <source>
        <strain evidence="3 4">ET39</strain>
    </source>
</reference>
<comment type="caution">
    <text evidence="3">The sequence shown here is derived from an EMBL/GenBank/DDBJ whole genome shotgun (WGS) entry which is preliminary data.</text>
</comment>
<feature type="region of interest" description="Disordered" evidence="1">
    <location>
        <begin position="499"/>
        <end position="522"/>
    </location>
</feature>
<dbReference type="EMBL" id="JAUDCG010000078">
    <property type="protein sequence ID" value="MDM8158113.1"/>
    <property type="molecule type" value="Genomic_DNA"/>
</dbReference>
<dbReference type="InterPro" id="IPR054353">
    <property type="entry name" value="IstA-like_C"/>
</dbReference>
<dbReference type="PANTHER" id="PTHR35004">
    <property type="entry name" value="TRANSPOSASE RV3428C-RELATED"/>
    <property type="match status" value="1"/>
</dbReference>
<dbReference type="PANTHER" id="PTHR35004:SF8">
    <property type="entry name" value="TRANSPOSASE RV3428C-RELATED"/>
    <property type="match status" value="1"/>
</dbReference>
<dbReference type="InterPro" id="IPR001584">
    <property type="entry name" value="Integrase_cat-core"/>
</dbReference>
<gene>
    <name evidence="3" type="primary">istA</name>
    <name evidence="3" type="ORF">QUV96_10800</name>
</gene>
<evidence type="ECO:0000313" key="4">
    <source>
        <dbReference type="Proteomes" id="UP001529340"/>
    </source>
</evidence>
<dbReference type="PROSITE" id="PS50994">
    <property type="entry name" value="INTEGRASE"/>
    <property type="match status" value="1"/>
</dbReference>
<dbReference type="NCBIfam" id="NF033546">
    <property type="entry name" value="transpos_IS21"/>
    <property type="match status" value="1"/>
</dbReference>
<reference evidence="3 4" key="3">
    <citation type="submission" date="2023-06" db="EMBL/GenBank/DDBJ databases">
        <authorList>
            <person name="Zeman M."/>
            <person name="Kubasova T."/>
            <person name="Jahodarova E."/>
            <person name="Nykrynova M."/>
            <person name="Rychlik I."/>
        </authorList>
    </citation>
    <scope>NUCLEOTIDE SEQUENCE [LARGE SCALE GENOMIC DNA]</scope>
    <source>
        <strain evidence="3 4">ET39</strain>
    </source>
</reference>
<name>A0ABT7UGJ4_9FIRM</name>
<feature type="domain" description="Integrase catalytic" evidence="2">
    <location>
        <begin position="134"/>
        <end position="315"/>
    </location>
</feature>
<evidence type="ECO:0000313" key="3">
    <source>
        <dbReference type="EMBL" id="MDM8158113.1"/>
    </source>
</evidence>
<evidence type="ECO:0000256" key="1">
    <source>
        <dbReference type="SAM" id="MobiDB-lite"/>
    </source>
</evidence>
<protein>
    <submittedName>
        <fullName evidence="3">IS21 family transposase</fullName>
    </submittedName>
</protein>
<keyword evidence="4" id="KW-1185">Reference proteome</keyword>
<sequence length="522" mass="59716">MAKKINVKLILELRRAGMGRNAIAASRHISKNSVGDVFHIADRMGISYEDIAQMDEDTVYRKFYPDKFALESLYDKPDYEYVHQELKRTGVTLKLLWQEYQDKCRASGNIPMGYTKYCQGYSEYTIVNKLTNHLEHKPGVAVEVDWSGPTMTYVDTSTGEIVTVYLFVGTLPYSQYSYLEPCRDMKMDSFTRAHIHMYGFFGGVATRLVCDNLKTGVVSHPREGKVVLTADYEALGSHYQTAIMPAGIRKPKQKASVEGTVGKIATAIIARLRNETFYSFEDLKAAVAKKLYGFNHESFQKREGSRYDAYLDEKPFLHPLSSVPYEIATWVYGRKVNIDYRVVFEYNRYSCPYQYARKSVDLKVTDSTVEIYSGSARIATHNRFQAGRRNQYSTHPEDMPDKFKFSPWDDIRIKNWARSIGDYTAQAIDRIFEGVPIKEQGYNPALAVLRLSNKYSEARLEAACEFAITSGIKKPRYHHLNSILASNQDEIYVERKKADAKDHSQMGYLRGSSYYGGGRDDQ</sequence>
<dbReference type="Pfam" id="PF22483">
    <property type="entry name" value="Mu-transpos_C_2"/>
    <property type="match status" value="1"/>
</dbReference>
<organism evidence="3 4">
    <name type="scientific">Amedibacillus dolichus</name>
    <dbReference type="NCBI Taxonomy" id="31971"/>
    <lineage>
        <taxon>Bacteria</taxon>
        <taxon>Bacillati</taxon>
        <taxon>Bacillota</taxon>
        <taxon>Erysipelotrichia</taxon>
        <taxon>Erysipelotrichales</taxon>
        <taxon>Erysipelotrichaceae</taxon>
        <taxon>Amedibacillus</taxon>
    </lineage>
</organism>